<dbReference type="InterPro" id="IPR013424">
    <property type="entry name" value="Ice-binding_C"/>
</dbReference>
<dbReference type="Proteomes" id="UP000464378">
    <property type="component" value="Chromosome"/>
</dbReference>
<dbReference type="KEGG" id="tim:GMBLW1_12340"/>
<dbReference type="NCBIfam" id="TIGR02595">
    <property type="entry name" value="PEP_CTERM"/>
    <property type="match status" value="1"/>
</dbReference>
<dbReference type="RefSeq" id="WP_197740695.1">
    <property type="nucleotide sequence ID" value="NZ_LR593887.1"/>
</dbReference>
<dbReference type="Pfam" id="PF07589">
    <property type="entry name" value="PEP-CTERM"/>
    <property type="match status" value="1"/>
</dbReference>
<evidence type="ECO:0000313" key="2">
    <source>
        <dbReference type="EMBL" id="VIP02726.1"/>
    </source>
</evidence>
<organism evidence="2">
    <name type="scientific">Tuwongella immobilis</name>
    <dbReference type="NCBI Taxonomy" id="692036"/>
    <lineage>
        <taxon>Bacteria</taxon>
        <taxon>Pseudomonadati</taxon>
        <taxon>Planctomycetota</taxon>
        <taxon>Planctomycetia</taxon>
        <taxon>Gemmatales</taxon>
        <taxon>Gemmataceae</taxon>
        <taxon>Tuwongella</taxon>
    </lineage>
</organism>
<proteinExistence type="predicted"/>
<dbReference type="EMBL" id="LR593887">
    <property type="protein sequence ID" value="VTS02269.1"/>
    <property type="molecule type" value="Genomic_DNA"/>
</dbReference>
<feature type="domain" description="Ice-binding protein C-terminal" evidence="1">
    <location>
        <begin position="177"/>
        <end position="190"/>
    </location>
</feature>
<reference evidence="2" key="1">
    <citation type="submission" date="2019-04" db="EMBL/GenBank/DDBJ databases">
        <authorList>
            <consortium name="Science for Life Laboratories"/>
        </authorList>
    </citation>
    <scope>NUCLEOTIDE SEQUENCE</scope>
    <source>
        <strain evidence="2">MBLW1</strain>
    </source>
</reference>
<sequence>MTKRFWLMALAVALFGTLGLSTARAGLLPVLVTTSPDAGGTRFTYSVSLTSGSSLKAGDYFTIYDFAGYIPGSEQVAAGLGVEASAFTLTVGNAGVTPGSLLAVDDPNIPNLTWTYTGETLLGTLGLGNFSAISEFSETTTANFAGKSYKSDTSGFDAVDENITSTTVPTGENVPEVPEPASLALLGLGLPLARFLRRKQAA</sequence>
<name>A0A6C2YMR3_9BACT</name>
<protein>
    <submittedName>
        <fullName evidence="2">: VPEP</fullName>
    </submittedName>
</protein>
<evidence type="ECO:0000313" key="3">
    <source>
        <dbReference type="Proteomes" id="UP000464378"/>
    </source>
</evidence>
<gene>
    <name evidence="2" type="ORF">GMBLW1_12340</name>
</gene>
<dbReference type="InParanoid" id="A0A6C2YMR3"/>
<accession>A0A6C2YMR3</accession>
<dbReference type="EMBL" id="LR586016">
    <property type="protein sequence ID" value="VIP02726.1"/>
    <property type="molecule type" value="Genomic_DNA"/>
</dbReference>
<dbReference type="AlphaFoldDB" id="A0A6C2YMR3"/>
<keyword evidence="3" id="KW-1185">Reference proteome</keyword>
<evidence type="ECO:0000259" key="1">
    <source>
        <dbReference type="Pfam" id="PF07589"/>
    </source>
</evidence>